<evidence type="ECO:0000313" key="1">
    <source>
        <dbReference type="EMBL" id="AWV90507.1"/>
    </source>
</evidence>
<organism evidence="1 2">
    <name type="scientific">Bradymonas sediminis</name>
    <dbReference type="NCBI Taxonomy" id="1548548"/>
    <lineage>
        <taxon>Bacteria</taxon>
        <taxon>Deltaproteobacteria</taxon>
        <taxon>Bradymonadales</taxon>
        <taxon>Bradymonadaceae</taxon>
        <taxon>Bradymonas</taxon>
    </lineage>
</organism>
<gene>
    <name evidence="1" type="ORF">DN745_14700</name>
</gene>
<protein>
    <submittedName>
        <fullName evidence="1">Uncharacterized protein</fullName>
    </submittedName>
</protein>
<dbReference type="EMBL" id="CP030032">
    <property type="protein sequence ID" value="AWV90507.1"/>
    <property type="molecule type" value="Genomic_DNA"/>
</dbReference>
<keyword evidence="2" id="KW-1185">Reference proteome</keyword>
<dbReference type="InterPro" id="IPR029063">
    <property type="entry name" value="SAM-dependent_MTases_sf"/>
</dbReference>
<dbReference type="RefSeq" id="WP_111335997.1">
    <property type="nucleotide sequence ID" value="NZ_CP030032.1"/>
</dbReference>
<dbReference type="AlphaFoldDB" id="A0A2Z4FND2"/>
<dbReference type="Proteomes" id="UP000249799">
    <property type="component" value="Chromosome"/>
</dbReference>
<reference evidence="1 2" key="1">
    <citation type="submission" date="2018-06" db="EMBL/GenBank/DDBJ databases">
        <title>Lujinxingia sediminis gen. nov. sp. nov., a new facultative anaerobic member of the class Deltaproteobacteria, and proposal of Lujinxingaceae fam. nov.</title>
        <authorList>
            <person name="Guo L.-Y."/>
            <person name="Li C.-M."/>
            <person name="Wang S."/>
            <person name="Du Z.-J."/>
        </authorList>
    </citation>
    <scope>NUCLEOTIDE SEQUENCE [LARGE SCALE GENOMIC DNA]</scope>
    <source>
        <strain evidence="1 2">FA350</strain>
    </source>
</reference>
<dbReference type="Gene3D" id="3.40.50.150">
    <property type="entry name" value="Vaccinia Virus protein VP39"/>
    <property type="match status" value="1"/>
</dbReference>
<proteinExistence type="predicted"/>
<sequence length="292" mass="32984">MATHPQGRAQPRAIAAKLIELAHARVDERGRWSSAARVLEFQRTMRLLGEQIQPRSRLLELGATSTLYTTALARRGHRMTVVSTRQAYLQKARRELNEHALADQVRLIFLPTLGALPMQTLAHFDAVLIFEPLLHLLDDDERRRMAGEAVRLLRNDGHIIVHFFPPASGYIRALKLAETHPDQIDEATIDRVFESHILSSEDTAGALQFEAEVYLSLDEVTELFASLGVEFQDAQSLNGIAARREAEFLELGDESPRLFEVCRDLLEQSSRDPEIIATGDRAAWVGRKVRRH</sequence>
<dbReference type="SUPFAM" id="SSF53335">
    <property type="entry name" value="S-adenosyl-L-methionine-dependent methyltransferases"/>
    <property type="match status" value="1"/>
</dbReference>
<accession>A0A2Z4FND2</accession>
<dbReference type="KEGG" id="bsed:DN745_14700"/>
<dbReference type="InterPro" id="IPR041698">
    <property type="entry name" value="Methyltransf_25"/>
</dbReference>
<dbReference type="Pfam" id="PF13649">
    <property type="entry name" value="Methyltransf_25"/>
    <property type="match status" value="1"/>
</dbReference>
<evidence type="ECO:0000313" key="2">
    <source>
        <dbReference type="Proteomes" id="UP000249799"/>
    </source>
</evidence>
<name>A0A2Z4FND2_9DELT</name>